<evidence type="ECO:0000256" key="4">
    <source>
        <dbReference type="PROSITE-ProRule" id="PRU00335"/>
    </source>
</evidence>
<dbReference type="InterPro" id="IPR001647">
    <property type="entry name" value="HTH_TetR"/>
</dbReference>
<evidence type="ECO:0000259" key="5">
    <source>
        <dbReference type="PROSITE" id="PS50977"/>
    </source>
</evidence>
<dbReference type="PROSITE" id="PS50977">
    <property type="entry name" value="HTH_TETR_2"/>
    <property type="match status" value="1"/>
</dbReference>
<accession>A0A6S7CAK2</accession>
<reference evidence="6 7" key="1">
    <citation type="submission" date="2020-04" db="EMBL/GenBank/DDBJ databases">
        <authorList>
            <person name="De Canck E."/>
        </authorList>
    </citation>
    <scope>NUCLEOTIDE SEQUENCE [LARGE SCALE GENOMIC DNA]</scope>
    <source>
        <strain evidence="6 7">LMG 26788</strain>
    </source>
</reference>
<dbReference type="RefSeq" id="WP_175140277.1">
    <property type="nucleotide sequence ID" value="NZ_CADIKZ010000002.1"/>
</dbReference>
<dbReference type="PRINTS" id="PR00455">
    <property type="entry name" value="HTHTETR"/>
</dbReference>
<evidence type="ECO:0000313" key="6">
    <source>
        <dbReference type="EMBL" id="CAB3838853.1"/>
    </source>
</evidence>
<dbReference type="Proteomes" id="UP000494203">
    <property type="component" value="Unassembled WGS sequence"/>
</dbReference>
<dbReference type="EMBL" id="CADIKZ010000002">
    <property type="protein sequence ID" value="CAB3838853.1"/>
    <property type="molecule type" value="Genomic_DNA"/>
</dbReference>
<dbReference type="PANTHER" id="PTHR47506:SF1">
    <property type="entry name" value="HTH-TYPE TRANSCRIPTIONAL REGULATOR YJDC"/>
    <property type="match status" value="1"/>
</dbReference>
<name>A0A6S7CAK2_9BURK</name>
<dbReference type="SUPFAM" id="SSF46689">
    <property type="entry name" value="Homeodomain-like"/>
    <property type="match status" value="1"/>
</dbReference>
<dbReference type="InterPro" id="IPR009057">
    <property type="entry name" value="Homeodomain-like_sf"/>
</dbReference>
<feature type="domain" description="HTH tetR-type" evidence="5">
    <location>
        <begin position="11"/>
        <end position="71"/>
    </location>
</feature>
<keyword evidence="1" id="KW-0805">Transcription regulation</keyword>
<dbReference type="InterPro" id="IPR036271">
    <property type="entry name" value="Tet_transcr_reg_TetR-rel_C_sf"/>
</dbReference>
<evidence type="ECO:0000256" key="1">
    <source>
        <dbReference type="ARBA" id="ARBA00023015"/>
    </source>
</evidence>
<feature type="DNA-binding region" description="H-T-H motif" evidence="4">
    <location>
        <begin position="34"/>
        <end position="53"/>
    </location>
</feature>
<dbReference type="AlphaFoldDB" id="A0A6S7CAK2"/>
<protein>
    <recommendedName>
        <fullName evidence="5">HTH tetR-type domain-containing protein</fullName>
    </recommendedName>
</protein>
<dbReference type="GO" id="GO:0003677">
    <property type="term" value="F:DNA binding"/>
    <property type="evidence" value="ECO:0007669"/>
    <property type="project" value="UniProtKB-UniRule"/>
</dbReference>
<proteinExistence type="predicted"/>
<sequence length="189" mass="21089">MTRNTPSVDTLSPRERILHAAHALFYGQGIRATGVDKIIEAAAVTKVTFYRHYPSKELLVMAYLEFRHERWMQWFRESLASNLDSGASKIDSLALTLRDWFDSEDFRGCAFLNAVAEFGSTHPAILKIVREHKKDVARCLDVLFESPGHTLGAALTVAIDGAIVHAQMGESTDRAIDAMRSLSHCVLDD</sequence>
<keyword evidence="2 4" id="KW-0238">DNA-binding</keyword>
<dbReference type="Pfam" id="PF00440">
    <property type="entry name" value="TetR_N"/>
    <property type="match status" value="1"/>
</dbReference>
<dbReference type="PANTHER" id="PTHR47506">
    <property type="entry name" value="TRANSCRIPTIONAL REGULATORY PROTEIN"/>
    <property type="match status" value="1"/>
</dbReference>
<keyword evidence="3" id="KW-0804">Transcription</keyword>
<evidence type="ECO:0000313" key="7">
    <source>
        <dbReference type="Proteomes" id="UP000494203"/>
    </source>
</evidence>
<evidence type="ECO:0000256" key="2">
    <source>
        <dbReference type="ARBA" id="ARBA00023125"/>
    </source>
</evidence>
<dbReference type="SUPFAM" id="SSF48498">
    <property type="entry name" value="Tetracyclin repressor-like, C-terminal domain"/>
    <property type="match status" value="1"/>
</dbReference>
<evidence type="ECO:0000256" key="3">
    <source>
        <dbReference type="ARBA" id="ARBA00023163"/>
    </source>
</evidence>
<organism evidence="6 7">
    <name type="scientific">Achromobacter pulmonis</name>
    <dbReference type="NCBI Taxonomy" id="1389932"/>
    <lineage>
        <taxon>Bacteria</taxon>
        <taxon>Pseudomonadati</taxon>
        <taxon>Pseudomonadota</taxon>
        <taxon>Betaproteobacteria</taxon>
        <taxon>Burkholderiales</taxon>
        <taxon>Alcaligenaceae</taxon>
        <taxon>Achromobacter</taxon>
    </lineage>
</organism>
<dbReference type="Gene3D" id="1.10.357.10">
    <property type="entry name" value="Tetracycline Repressor, domain 2"/>
    <property type="match status" value="1"/>
</dbReference>
<keyword evidence="7" id="KW-1185">Reference proteome</keyword>
<gene>
    <name evidence="6" type="ORF">LMG26788_01148</name>
</gene>